<dbReference type="PROSITE" id="PS50297">
    <property type="entry name" value="ANK_REP_REGION"/>
    <property type="match status" value="1"/>
</dbReference>
<organism evidence="2 3">
    <name type="scientific">Cordyceps fumosorosea (strain ARSEF 2679)</name>
    <name type="common">Isaria fumosorosea</name>
    <dbReference type="NCBI Taxonomy" id="1081104"/>
    <lineage>
        <taxon>Eukaryota</taxon>
        <taxon>Fungi</taxon>
        <taxon>Dikarya</taxon>
        <taxon>Ascomycota</taxon>
        <taxon>Pezizomycotina</taxon>
        <taxon>Sordariomycetes</taxon>
        <taxon>Hypocreomycetidae</taxon>
        <taxon>Hypocreales</taxon>
        <taxon>Cordycipitaceae</taxon>
        <taxon>Cordyceps</taxon>
    </lineage>
</organism>
<evidence type="ECO:0000313" key="3">
    <source>
        <dbReference type="Proteomes" id="UP000076744"/>
    </source>
</evidence>
<name>A0A167LMX4_CORFA</name>
<dbReference type="RefSeq" id="XP_018700330.1">
    <property type="nucleotide sequence ID" value="XM_018852494.1"/>
</dbReference>
<accession>A0A167LMX4</accession>
<dbReference type="PROSITE" id="PS50088">
    <property type="entry name" value="ANK_REPEAT"/>
    <property type="match status" value="1"/>
</dbReference>
<dbReference type="AlphaFoldDB" id="A0A167LMX4"/>
<proteinExistence type="predicted"/>
<dbReference type="InterPro" id="IPR036770">
    <property type="entry name" value="Ankyrin_rpt-contain_sf"/>
</dbReference>
<sequence>MENSYPTTNDNPLAERIDPPRLQQLPIDGLLLIGEQFDATKDRLNLVLLKKSFNIVFIDPLFKLGISPGQPRGGVLGWAACRGRLDLDAVFSHIQTWRIKSLGLWEPSDLPYAKALSLAARAGHREMVRLLVDAGADVNRDAQALVIAVLCERHDIVKHLLSTIGIGGDLERVYSGCHALTVALRLSRTTPSPASCWRTAGMTGSKCVSASWAGP</sequence>
<gene>
    <name evidence="2" type="ORF">ISF_08891</name>
</gene>
<dbReference type="Pfam" id="PF12796">
    <property type="entry name" value="Ank_2"/>
    <property type="match status" value="1"/>
</dbReference>
<dbReference type="Gene3D" id="1.25.40.20">
    <property type="entry name" value="Ankyrin repeat-containing domain"/>
    <property type="match status" value="1"/>
</dbReference>
<dbReference type="EMBL" id="AZHB01000037">
    <property type="protein sequence ID" value="OAA53277.1"/>
    <property type="molecule type" value="Genomic_DNA"/>
</dbReference>
<evidence type="ECO:0000256" key="1">
    <source>
        <dbReference type="PROSITE-ProRule" id="PRU00023"/>
    </source>
</evidence>
<dbReference type="InterPro" id="IPR002110">
    <property type="entry name" value="Ankyrin_rpt"/>
</dbReference>
<dbReference type="GeneID" id="30025183"/>
<comment type="caution">
    <text evidence="2">The sequence shown here is derived from an EMBL/GenBank/DDBJ whole genome shotgun (WGS) entry which is preliminary data.</text>
</comment>
<keyword evidence="3" id="KW-1185">Reference proteome</keyword>
<feature type="repeat" description="ANK" evidence="1">
    <location>
        <begin position="115"/>
        <end position="143"/>
    </location>
</feature>
<dbReference type="OrthoDB" id="4772757at2759"/>
<reference evidence="2 3" key="1">
    <citation type="journal article" date="2016" name="Genome Biol. Evol.">
        <title>Divergent and convergent evolution of fungal pathogenicity.</title>
        <authorList>
            <person name="Shang Y."/>
            <person name="Xiao G."/>
            <person name="Zheng P."/>
            <person name="Cen K."/>
            <person name="Zhan S."/>
            <person name="Wang C."/>
        </authorList>
    </citation>
    <scope>NUCLEOTIDE SEQUENCE [LARGE SCALE GENOMIC DNA]</scope>
    <source>
        <strain evidence="2 3">ARSEF 2679</strain>
    </source>
</reference>
<dbReference type="SUPFAM" id="SSF48403">
    <property type="entry name" value="Ankyrin repeat"/>
    <property type="match status" value="1"/>
</dbReference>
<dbReference type="Proteomes" id="UP000076744">
    <property type="component" value="Unassembled WGS sequence"/>
</dbReference>
<protein>
    <submittedName>
        <fullName evidence="2">Ankyrin repeat-containing domain protein</fullName>
    </submittedName>
</protein>
<keyword evidence="1" id="KW-0040">ANK repeat</keyword>
<evidence type="ECO:0000313" key="2">
    <source>
        <dbReference type="EMBL" id="OAA53277.1"/>
    </source>
</evidence>